<accession>A0ABX6Q1G0</accession>
<evidence type="ECO:0000313" key="2">
    <source>
        <dbReference type="EMBL" id="QKS56018.1"/>
    </source>
</evidence>
<keyword evidence="1" id="KW-0812">Transmembrane</keyword>
<dbReference type="Proteomes" id="UP000509327">
    <property type="component" value="Chromosome"/>
</dbReference>
<gene>
    <name evidence="2" type="ORF">HUB98_06450</name>
</gene>
<keyword evidence="3" id="KW-1185">Reference proteome</keyword>
<dbReference type="EMBL" id="CP054614">
    <property type="protein sequence ID" value="QKS56018.1"/>
    <property type="molecule type" value="Genomic_DNA"/>
</dbReference>
<keyword evidence="1" id="KW-0472">Membrane</keyword>
<feature type="transmembrane region" description="Helical" evidence="1">
    <location>
        <begin position="91"/>
        <end position="113"/>
    </location>
</feature>
<evidence type="ECO:0000256" key="1">
    <source>
        <dbReference type="SAM" id="Phobius"/>
    </source>
</evidence>
<feature type="transmembrane region" description="Helical" evidence="1">
    <location>
        <begin position="57"/>
        <end position="79"/>
    </location>
</feature>
<organism evidence="2 3">
    <name type="scientific">Paenibacillus barcinonensis</name>
    <dbReference type="NCBI Taxonomy" id="198119"/>
    <lineage>
        <taxon>Bacteria</taxon>
        <taxon>Bacillati</taxon>
        <taxon>Bacillota</taxon>
        <taxon>Bacilli</taxon>
        <taxon>Bacillales</taxon>
        <taxon>Paenibacillaceae</taxon>
        <taxon>Paenibacillus</taxon>
    </lineage>
</organism>
<evidence type="ECO:0000313" key="3">
    <source>
        <dbReference type="Proteomes" id="UP000509327"/>
    </source>
</evidence>
<name>A0ABX6Q1G0_PAEBA</name>
<dbReference type="RefSeq" id="WP_146236110.1">
    <property type="nucleotide sequence ID" value="NZ_CP054614.1"/>
</dbReference>
<reference evidence="2 3" key="1">
    <citation type="submission" date="2020-06" db="EMBL/GenBank/DDBJ databases">
        <title>Complete genome of Paenibacillus barcinonensis KACC11450.</title>
        <authorList>
            <person name="Kim M."/>
            <person name="Park Y.-J."/>
            <person name="Shin J.-H."/>
        </authorList>
    </citation>
    <scope>NUCLEOTIDE SEQUENCE [LARGE SCALE GENOMIC DNA]</scope>
    <source>
        <strain evidence="2 3">KACC11450</strain>
    </source>
</reference>
<proteinExistence type="predicted"/>
<protein>
    <submittedName>
        <fullName evidence="2">Uncharacterized protein</fullName>
    </submittedName>
</protein>
<sequence length="165" mass="19010">MALTILSFVLFSDISQPVEHKGNFYTTEKASFGMMLSLCVTAILGAIVGYSATEEKVLVRASLLYNFSAWLFMLVIQYGRIVYNKGMFDGLILSIMAWSILFVVIHMVSAFFLSKIDRKRREREEEDRWKENIKKVGIQYVYTFDDGSEITVTQEDMLLDEKKSE</sequence>
<keyword evidence="1" id="KW-1133">Transmembrane helix</keyword>
<feature type="transmembrane region" description="Helical" evidence="1">
    <location>
        <begin position="31"/>
        <end position="50"/>
    </location>
</feature>